<dbReference type="EMBL" id="AOFT01000027">
    <property type="protein sequence ID" value="EMR04927.1"/>
    <property type="molecule type" value="Genomic_DNA"/>
</dbReference>
<dbReference type="NCBIfam" id="TIGR03567">
    <property type="entry name" value="FMN_reduc_SsuE"/>
    <property type="match status" value="1"/>
</dbReference>
<sequence>MTEIVILSGSPNRSSRSDRVLGYIGELLKAKNFSVSHLSVTDIPPEVLFHADFNHPSIKGATEQIRNAKGLIVGSPVYKASYTGVLKAFIDLLPMDVLESKPVLPLMTGGSSAHLLALEYALKPLLANLKGHPLKGIYLVDSEIDKELDIPILDTDALQRIDKQTGYFAELITRQQVTL</sequence>
<dbReference type="AlphaFoldDB" id="M7NCE2"/>
<dbReference type="STRING" id="1235279.C772_03146"/>
<reference evidence="5 6" key="1">
    <citation type="journal article" date="2013" name="Genome Announc.">
        <title>Draft Genome Sequence of Bhargavaea cecembensis Strain DSE10T, Isolated from a Deep-Sea Sediment Sample Collected at a Depth of 5,904 m from the Chagos-Laccadive Ridge System in the Indian Ocean.</title>
        <authorList>
            <person name="Shivaji S."/>
            <person name="Ara S."/>
            <person name="Begum Z."/>
            <person name="Ruth M."/>
            <person name="Singh A."/>
            <person name="Kumar Pinnaka A."/>
        </authorList>
    </citation>
    <scope>NUCLEOTIDE SEQUENCE [LARGE SCALE GENOMIC DNA]</scope>
    <source>
        <strain evidence="5 6">DSE10</strain>
    </source>
</reference>
<keyword evidence="3 5" id="KW-0560">Oxidoreductase</keyword>
<dbReference type="GO" id="GO:0052873">
    <property type="term" value="F:FMN reductase (NADPH) activity"/>
    <property type="evidence" value="ECO:0007669"/>
    <property type="project" value="UniProtKB-EC"/>
</dbReference>
<evidence type="ECO:0000256" key="1">
    <source>
        <dbReference type="ARBA" id="ARBA00022630"/>
    </source>
</evidence>
<gene>
    <name evidence="5" type="primary">ssuE_2</name>
    <name evidence="5" type="ORF">C772_03146</name>
</gene>
<dbReference type="PANTHER" id="PTHR43408">
    <property type="entry name" value="FMN REDUCTASE (NADPH)"/>
    <property type="match status" value="1"/>
</dbReference>
<keyword evidence="6" id="KW-1185">Reference proteome</keyword>
<dbReference type="Pfam" id="PF03358">
    <property type="entry name" value="FMN_red"/>
    <property type="match status" value="1"/>
</dbReference>
<dbReference type="PANTHER" id="PTHR43408:SF1">
    <property type="entry name" value="FMN REDUCTASE (NADPH)"/>
    <property type="match status" value="1"/>
</dbReference>
<dbReference type="InterPro" id="IPR051814">
    <property type="entry name" value="NAD(P)H-dep_FMN_reductase"/>
</dbReference>
<comment type="caution">
    <text evidence="5">The sequence shown here is derived from an EMBL/GenBank/DDBJ whole genome shotgun (WGS) entry which is preliminary data.</text>
</comment>
<dbReference type="InterPro" id="IPR020048">
    <property type="entry name" value="NADPH-dep_FMN_reduc_SsuE"/>
</dbReference>
<dbReference type="SUPFAM" id="SSF52218">
    <property type="entry name" value="Flavoproteins"/>
    <property type="match status" value="1"/>
</dbReference>
<dbReference type="Proteomes" id="UP000011919">
    <property type="component" value="Unassembled WGS sequence"/>
</dbReference>
<evidence type="ECO:0000313" key="6">
    <source>
        <dbReference type="Proteomes" id="UP000011919"/>
    </source>
</evidence>
<dbReference type="RefSeq" id="WP_008301468.1">
    <property type="nucleotide sequence ID" value="NZ_AOFT01000027.1"/>
</dbReference>
<dbReference type="Gene3D" id="3.40.50.360">
    <property type="match status" value="1"/>
</dbReference>
<keyword evidence="1" id="KW-0285">Flavoprotein</keyword>
<dbReference type="EC" id="1.5.1.38" evidence="5"/>
<dbReference type="GO" id="GO:0046306">
    <property type="term" value="P:alkanesulfonate catabolic process"/>
    <property type="evidence" value="ECO:0007669"/>
    <property type="project" value="InterPro"/>
</dbReference>
<protein>
    <submittedName>
        <fullName evidence="5">FMN reductase (NADPH)</fullName>
        <ecNumber evidence="5">1.5.1.38</ecNumber>
    </submittedName>
</protein>
<evidence type="ECO:0000313" key="5">
    <source>
        <dbReference type="EMBL" id="EMR04927.1"/>
    </source>
</evidence>
<dbReference type="OrthoDB" id="1643408at2"/>
<name>M7NCE2_9BACL</name>
<proteinExistence type="predicted"/>
<dbReference type="PATRIC" id="fig|1235279.3.peg.3129"/>
<keyword evidence="2" id="KW-0288">FMN</keyword>
<feature type="domain" description="NADPH-dependent FMN reductase-like" evidence="4">
    <location>
        <begin position="3"/>
        <end position="140"/>
    </location>
</feature>
<evidence type="ECO:0000256" key="3">
    <source>
        <dbReference type="ARBA" id="ARBA00023002"/>
    </source>
</evidence>
<accession>M7NCE2</accession>
<dbReference type="InterPro" id="IPR005025">
    <property type="entry name" value="FMN_Rdtase-like_dom"/>
</dbReference>
<evidence type="ECO:0000256" key="2">
    <source>
        <dbReference type="ARBA" id="ARBA00022643"/>
    </source>
</evidence>
<organism evidence="5 6">
    <name type="scientific">Bhargavaea cecembensis DSE10</name>
    <dbReference type="NCBI Taxonomy" id="1235279"/>
    <lineage>
        <taxon>Bacteria</taxon>
        <taxon>Bacillati</taxon>
        <taxon>Bacillota</taxon>
        <taxon>Bacilli</taxon>
        <taxon>Bacillales</taxon>
        <taxon>Caryophanaceae</taxon>
        <taxon>Bhargavaea</taxon>
    </lineage>
</organism>
<dbReference type="eggNOG" id="COG0431">
    <property type="taxonomic scope" value="Bacteria"/>
</dbReference>
<dbReference type="InterPro" id="IPR029039">
    <property type="entry name" value="Flavoprotein-like_sf"/>
</dbReference>
<evidence type="ECO:0000259" key="4">
    <source>
        <dbReference type="Pfam" id="PF03358"/>
    </source>
</evidence>